<dbReference type="Proteomes" id="UP000318296">
    <property type="component" value="Unassembled WGS sequence"/>
</dbReference>
<name>A0A554LF17_9BACT</name>
<protein>
    <submittedName>
        <fullName evidence="1">Uncharacterized protein</fullName>
    </submittedName>
</protein>
<comment type="caution">
    <text evidence="1">The sequence shown here is derived from an EMBL/GenBank/DDBJ whole genome shotgun (WGS) entry which is preliminary data.</text>
</comment>
<reference evidence="1 2" key="1">
    <citation type="submission" date="2017-07" db="EMBL/GenBank/DDBJ databases">
        <title>Mechanisms for carbon and nitrogen cycling indicate functional differentiation within the Candidate Phyla Radiation.</title>
        <authorList>
            <person name="Danczak R.E."/>
            <person name="Johnston M.D."/>
            <person name="Kenah C."/>
            <person name="Slattery M."/>
            <person name="Wrighton K.C."/>
            <person name="Wilkins M.J."/>
        </authorList>
    </citation>
    <scope>NUCLEOTIDE SEQUENCE [LARGE SCALE GENOMIC DNA]</scope>
    <source>
        <strain evidence="1">Licking1014_96</strain>
    </source>
</reference>
<dbReference type="EMBL" id="VMGH01000034">
    <property type="protein sequence ID" value="TSC91486.1"/>
    <property type="molecule type" value="Genomic_DNA"/>
</dbReference>
<dbReference type="AlphaFoldDB" id="A0A554LF17"/>
<organism evidence="1 2">
    <name type="scientific">Candidatus Berkelbacteria bacterium Licking1014_96</name>
    <dbReference type="NCBI Taxonomy" id="2017149"/>
    <lineage>
        <taxon>Bacteria</taxon>
        <taxon>Candidatus Berkelbacteria</taxon>
    </lineage>
</organism>
<proteinExistence type="predicted"/>
<sequence length="107" mass="12131">MRDETNHCRRYFLSEGKLALQIRDKKEGCLGGWGKTHYLTNSNVEITKLEFTNKSPNIKSSTSAPALEIKMELHNSLTFYGGDLEIKISPETTVTVRNIGREKLSNE</sequence>
<evidence type="ECO:0000313" key="1">
    <source>
        <dbReference type="EMBL" id="TSC91486.1"/>
    </source>
</evidence>
<gene>
    <name evidence="1" type="ORF">CEN92_240</name>
</gene>
<accession>A0A554LF17</accession>
<evidence type="ECO:0000313" key="2">
    <source>
        <dbReference type="Proteomes" id="UP000318296"/>
    </source>
</evidence>